<name>A0A6M3XHN2_9ZZZZ</name>
<reference evidence="1" key="1">
    <citation type="submission" date="2020-03" db="EMBL/GenBank/DDBJ databases">
        <title>The deep terrestrial virosphere.</title>
        <authorList>
            <person name="Holmfeldt K."/>
            <person name="Nilsson E."/>
            <person name="Simone D."/>
            <person name="Lopez-Fernandez M."/>
            <person name="Wu X."/>
            <person name="de Brujin I."/>
            <person name="Lundin D."/>
            <person name="Andersson A."/>
            <person name="Bertilsson S."/>
            <person name="Dopson M."/>
        </authorList>
    </citation>
    <scope>NUCLEOTIDE SEQUENCE</scope>
    <source>
        <strain evidence="1">TM448B00567</strain>
    </source>
</reference>
<sequence length="126" mass="13310">MRVNPAGAAPLHSVHRNMVAFAFSFDTNNVSAPDGLVDPGGVVASSGLSWLATGRLQVELEDQYTAIVCHCDMEDTAAGTRVRLESTTLGATVTNYINLLTIAGPIAADSTDKKIHVSGYFLRSTT</sequence>
<protein>
    <submittedName>
        <fullName evidence="1">Uncharacterized protein</fullName>
    </submittedName>
</protein>
<gene>
    <name evidence="1" type="ORF">TM448B00567_0016</name>
</gene>
<dbReference type="AlphaFoldDB" id="A0A6M3XHN2"/>
<evidence type="ECO:0000313" key="1">
    <source>
        <dbReference type="EMBL" id="QJH95995.1"/>
    </source>
</evidence>
<dbReference type="EMBL" id="MT144636">
    <property type="protein sequence ID" value="QJH95995.1"/>
    <property type="molecule type" value="Genomic_DNA"/>
</dbReference>
<proteinExistence type="predicted"/>
<accession>A0A6M3XHN2</accession>
<organism evidence="1">
    <name type="scientific">viral metagenome</name>
    <dbReference type="NCBI Taxonomy" id="1070528"/>
    <lineage>
        <taxon>unclassified sequences</taxon>
        <taxon>metagenomes</taxon>
        <taxon>organismal metagenomes</taxon>
    </lineage>
</organism>